<dbReference type="SUPFAM" id="SSF54495">
    <property type="entry name" value="UBC-like"/>
    <property type="match status" value="1"/>
</dbReference>
<keyword evidence="1" id="KW-0808">Transferase</keyword>
<gene>
    <name evidence="6" type="ORF">BCR42DRAFT_415943</name>
</gene>
<comment type="similarity">
    <text evidence="4">Belongs to the ubiquitin-conjugating enzyme family.</text>
</comment>
<dbReference type="Proteomes" id="UP000193560">
    <property type="component" value="Unassembled WGS sequence"/>
</dbReference>
<accession>A0A1X2IG91</accession>
<name>A0A1X2IG91_9FUNG</name>
<dbReference type="SMART" id="SM00212">
    <property type="entry name" value="UBCc"/>
    <property type="match status" value="1"/>
</dbReference>
<organism evidence="6 7">
    <name type="scientific">Absidia repens</name>
    <dbReference type="NCBI Taxonomy" id="90262"/>
    <lineage>
        <taxon>Eukaryota</taxon>
        <taxon>Fungi</taxon>
        <taxon>Fungi incertae sedis</taxon>
        <taxon>Mucoromycota</taxon>
        <taxon>Mucoromycotina</taxon>
        <taxon>Mucoromycetes</taxon>
        <taxon>Mucorales</taxon>
        <taxon>Cunninghamellaceae</taxon>
        <taxon>Absidia</taxon>
    </lineage>
</organism>
<dbReference type="InterPro" id="IPR016135">
    <property type="entry name" value="UBQ-conjugating_enzyme/RWD"/>
</dbReference>
<evidence type="ECO:0000256" key="2">
    <source>
        <dbReference type="ARBA" id="ARBA00022786"/>
    </source>
</evidence>
<dbReference type="OrthoDB" id="7851174at2759"/>
<dbReference type="InterPro" id="IPR000608">
    <property type="entry name" value="UBC"/>
</dbReference>
<dbReference type="InterPro" id="IPR023313">
    <property type="entry name" value="UBQ-conjugating_AS"/>
</dbReference>
<evidence type="ECO:0000313" key="6">
    <source>
        <dbReference type="EMBL" id="ORZ15811.1"/>
    </source>
</evidence>
<keyword evidence="2 4" id="KW-0833">Ubl conjugation pathway</keyword>
<dbReference type="PROSITE" id="PS50127">
    <property type="entry name" value="UBC_2"/>
    <property type="match status" value="1"/>
</dbReference>
<dbReference type="Pfam" id="PF00179">
    <property type="entry name" value="UQ_con"/>
    <property type="match status" value="1"/>
</dbReference>
<keyword evidence="4" id="KW-0067">ATP-binding</keyword>
<dbReference type="PANTHER" id="PTHR24068">
    <property type="entry name" value="UBIQUITIN-CONJUGATING ENZYME E2"/>
    <property type="match status" value="1"/>
</dbReference>
<evidence type="ECO:0000256" key="4">
    <source>
        <dbReference type="RuleBase" id="RU362109"/>
    </source>
</evidence>
<evidence type="ECO:0000313" key="7">
    <source>
        <dbReference type="Proteomes" id="UP000193560"/>
    </source>
</evidence>
<dbReference type="FunFam" id="3.10.110.10:FF:000002">
    <property type="entry name" value="Ubiquitin-conjugating enzyme E2 D3"/>
    <property type="match status" value="1"/>
</dbReference>
<dbReference type="EMBL" id="MCGE01000012">
    <property type="protein sequence ID" value="ORZ15811.1"/>
    <property type="molecule type" value="Genomic_DNA"/>
</dbReference>
<dbReference type="PROSITE" id="PS00183">
    <property type="entry name" value="UBC_1"/>
    <property type="match status" value="1"/>
</dbReference>
<comment type="caution">
    <text evidence="6">The sequence shown here is derived from an EMBL/GenBank/DDBJ whole genome shotgun (WGS) entry which is preliminary data.</text>
</comment>
<evidence type="ECO:0000256" key="1">
    <source>
        <dbReference type="ARBA" id="ARBA00022679"/>
    </source>
</evidence>
<sequence>MIDVVMDPPCNCTAGPRADDMYDWIATITGPSGSPYAGGIFYLKIHFPEDYPYLPPKISFITRIYHCNISSKGAICLDTLKQNWSPALTISKVLLSICSLLTDANPYDPLVQDIAKQYLTDREQHDLTAKDWTRQYAT</sequence>
<proteinExistence type="inferred from homology"/>
<protein>
    <submittedName>
        <fullName evidence="6">Ubiquitin-conjugating enzyme/RWD-like protein</fullName>
    </submittedName>
</protein>
<keyword evidence="7" id="KW-1185">Reference proteome</keyword>
<dbReference type="GO" id="GO:0005524">
    <property type="term" value="F:ATP binding"/>
    <property type="evidence" value="ECO:0007669"/>
    <property type="project" value="UniProtKB-UniRule"/>
</dbReference>
<evidence type="ECO:0000256" key="3">
    <source>
        <dbReference type="PROSITE-ProRule" id="PRU10133"/>
    </source>
</evidence>
<reference evidence="6 7" key="1">
    <citation type="submission" date="2016-07" db="EMBL/GenBank/DDBJ databases">
        <title>Pervasive Adenine N6-methylation of Active Genes in Fungi.</title>
        <authorList>
            <consortium name="DOE Joint Genome Institute"/>
            <person name="Mondo S.J."/>
            <person name="Dannebaum R.O."/>
            <person name="Kuo R.C."/>
            <person name="Labutti K."/>
            <person name="Haridas S."/>
            <person name="Kuo A."/>
            <person name="Salamov A."/>
            <person name="Ahrendt S.R."/>
            <person name="Lipzen A."/>
            <person name="Sullivan W."/>
            <person name="Andreopoulos W.B."/>
            <person name="Clum A."/>
            <person name="Lindquist E."/>
            <person name="Daum C."/>
            <person name="Ramamoorthy G.K."/>
            <person name="Gryganskyi A."/>
            <person name="Culley D."/>
            <person name="Magnuson J.K."/>
            <person name="James T.Y."/>
            <person name="O'Malley M.A."/>
            <person name="Stajich J.E."/>
            <person name="Spatafora J.W."/>
            <person name="Visel A."/>
            <person name="Grigoriev I.V."/>
        </authorList>
    </citation>
    <scope>NUCLEOTIDE SEQUENCE [LARGE SCALE GENOMIC DNA]</scope>
    <source>
        <strain evidence="6 7">NRRL 1336</strain>
    </source>
</reference>
<dbReference type="STRING" id="90262.A0A1X2IG91"/>
<dbReference type="Gene3D" id="3.10.110.10">
    <property type="entry name" value="Ubiquitin Conjugating Enzyme"/>
    <property type="match status" value="1"/>
</dbReference>
<dbReference type="AlphaFoldDB" id="A0A1X2IG91"/>
<dbReference type="GO" id="GO:0016740">
    <property type="term" value="F:transferase activity"/>
    <property type="evidence" value="ECO:0007669"/>
    <property type="project" value="UniProtKB-KW"/>
</dbReference>
<feature type="active site" description="Glycyl thioester intermediate" evidence="3">
    <location>
        <position position="76"/>
    </location>
</feature>
<keyword evidence="4" id="KW-0547">Nucleotide-binding</keyword>
<feature type="domain" description="UBC core" evidence="5">
    <location>
        <begin position="1"/>
        <end position="138"/>
    </location>
</feature>
<evidence type="ECO:0000259" key="5">
    <source>
        <dbReference type="PROSITE" id="PS50127"/>
    </source>
</evidence>